<dbReference type="Pfam" id="PF04909">
    <property type="entry name" value="Amidohydro_2"/>
    <property type="match status" value="1"/>
</dbReference>
<organism evidence="3 4">
    <name type="scientific">Pseudaquabacterium terrae</name>
    <dbReference type="NCBI Taxonomy" id="2732868"/>
    <lineage>
        <taxon>Bacteria</taxon>
        <taxon>Pseudomonadati</taxon>
        <taxon>Pseudomonadota</taxon>
        <taxon>Betaproteobacteria</taxon>
        <taxon>Burkholderiales</taxon>
        <taxon>Sphaerotilaceae</taxon>
        <taxon>Pseudaquabacterium</taxon>
    </lineage>
</organism>
<evidence type="ECO:0000313" key="3">
    <source>
        <dbReference type="EMBL" id="NRF71491.1"/>
    </source>
</evidence>
<accession>A0ABX2ES53</accession>
<reference evidence="3 4" key="1">
    <citation type="submission" date="2020-05" db="EMBL/GenBank/DDBJ databases">
        <title>Aquincola sp. isolate from soil.</title>
        <authorList>
            <person name="Han J."/>
            <person name="Kim D.-U."/>
        </authorList>
    </citation>
    <scope>NUCLEOTIDE SEQUENCE [LARGE SCALE GENOMIC DNA]</scope>
    <source>
        <strain evidence="3 4">S2</strain>
    </source>
</reference>
<dbReference type="PANTHER" id="PTHR42889">
    <property type="entry name" value="BLR3681 PROTEIN"/>
    <property type="match status" value="1"/>
</dbReference>
<evidence type="ECO:0000313" key="4">
    <source>
        <dbReference type="Proteomes" id="UP000737171"/>
    </source>
</evidence>
<feature type="region of interest" description="Disordered" evidence="1">
    <location>
        <begin position="1"/>
        <end position="26"/>
    </location>
</feature>
<sequence>MTSSPDPDPRRLPVKLDSTSNGEFQPVPLDAAARHARGLAHEALTDAARRVGQSRRHYLASLLGAAATLGAFDRAFAAAGRRGGGFELPAEAPFELAAAEQALAGDEFIFDVQLHHVNPKGAWRQRAGPNAFRSMLNSNCGQADHIECFSSGALLKDVFLDSDTAMGVLSHVPGGADTNPLDFEAAGATRDTARALDGSERLLLHGRCMPTLRGELEGMAAQTERYRIHAFKTYTQFGPADGPAGFFLDDERFGTPFIEQARKLGVRNIAVHKGLPFGARGHEFSTARDIGAAAKRHPDMRFLVYHAGFDPGVKEGPYDPQARAGVDVLIRSLQEAGSPRNVYAELGSTWRYVMRDPEQAAHLLGKLLKAFGEQRVLWGTDSIWYGSPQDQIQAFRAFQISEEFQQKYGYPALTPALKRRIFGLNAAEVYGLQPDAMRMKLRKDGVGQRKAEYLNDPQPSFATYGPRTRGEFLALRQLQGGLP</sequence>
<dbReference type="RefSeq" id="WP_173132785.1">
    <property type="nucleotide sequence ID" value="NZ_JABRWJ010000012.1"/>
</dbReference>
<gene>
    <name evidence="3" type="ORF">HLB44_31340</name>
</gene>
<protein>
    <submittedName>
        <fullName evidence="3">Amidohydrolase family protein</fullName>
    </submittedName>
</protein>
<comment type="caution">
    <text evidence="3">The sequence shown here is derived from an EMBL/GenBank/DDBJ whole genome shotgun (WGS) entry which is preliminary data.</text>
</comment>
<evidence type="ECO:0000256" key="1">
    <source>
        <dbReference type="SAM" id="MobiDB-lite"/>
    </source>
</evidence>
<dbReference type="SUPFAM" id="SSF51556">
    <property type="entry name" value="Metallo-dependent hydrolases"/>
    <property type="match status" value="1"/>
</dbReference>
<name>A0ABX2ES53_9BURK</name>
<dbReference type="Gene3D" id="3.20.20.140">
    <property type="entry name" value="Metal-dependent hydrolases"/>
    <property type="match status" value="1"/>
</dbReference>
<proteinExistence type="predicted"/>
<dbReference type="InterPro" id="IPR032466">
    <property type="entry name" value="Metal_Hydrolase"/>
</dbReference>
<dbReference type="EMBL" id="JABRWJ010000012">
    <property type="protein sequence ID" value="NRF71491.1"/>
    <property type="molecule type" value="Genomic_DNA"/>
</dbReference>
<keyword evidence="4" id="KW-1185">Reference proteome</keyword>
<evidence type="ECO:0000259" key="2">
    <source>
        <dbReference type="Pfam" id="PF04909"/>
    </source>
</evidence>
<dbReference type="Proteomes" id="UP000737171">
    <property type="component" value="Unassembled WGS sequence"/>
</dbReference>
<feature type="domain" description="Amidohydrolase-related" evidence="2">
    <location>
        <begin position="160"/>
        <end position="432"/>
    </location>
</feature>
<dbReference type="PANTHER" id="PTHR42889:SF1">
    <property type="entry name" value="BLR3681 PROTEIN"/>
    <property type="match status" value="1"/>
</dbReference>
<dbReference type="InterPro" id="IPR006680">
    <property type="entry name" value="Amidohydro-rel"/>
</dbReference>